<evidence type="ECO:0000256" key="6">
    <source>
        <dbReference type="ARBA" id="ARBA00022679"/>
    </source>
</evidence>
<dbReference type="InterPro" id="IPR003385">
    <property type="entry name" value="Glyco_hydro_77"/>
</dbReference>
<keyword evidence="5 10" id="KW-0328">Glycosyltransferase</keyword>
<dbReference type="Proteomes" id="UP000649151">
    <property type="component" value="Unassembled WGS sequence"/>
</dbReference>
<evidence type="ECO:0000256" key="3">
    <source>
        <dbReference type="ARBA" id="ARBA00012560"/>
    </source>
</evidence>
<proteinExistence type="inferred from homology"/>
<comment type="similarity">
    <text evidence="2 10">Belongs to the disproportionating enzyme family.</text>
</comment>
<dbReference type="NCBIfam" id="NF011080">
    <property type="entry name" value="PRK14508.1-3"/>
    <property type="match status" value="1"/>
</dbReference>
<gene>
    <name evidence="11" type="primary">malQ</name>
    <name evidence="11" type="ORF">H8Z77_11060</name>
</gene>
<sequence>MRRSGVLMHISSLPSPYGIGTLGKAAYDFVDFLWEAKQKYWQVLPVNPTGYGDSPYQSFSVFAGNPYFIDLELLQQEGLLLEEEIQQCDFGGSEHYVDYEKMYTSRYHLLKLAFSRSHLKENLEYQQFLEENRFWLDDYACYMAIKERFGNQCWLSWDEGVATRFPMAMKIYQQVCSKQIRFQKFMQFYFYRQWKALKQYANEKGILLIGDMPIYVALDSSDVWANPELFQLDQKTKRPIQVAGCPPDGFSPTGQLWGNPLYHWDAMKQNGYQWWIQRTAMASKLFDVIRIDHFRGFDEYYAIPYGDKTAENGHWEQGPGYELFQEIEKALGKQHIIAENLGFLTPSVFELLEKCGFPGMKVLEFAFNPWEDNMYLPHNCGKDSVVYTGTHDNDTVRGWADCMPQNQVEYAMDYLDVTQKDQLPWAFIRAAWGTASQLAIAPMQDILELNNDAKMNTPSTLGWNWKWRMDRHAITPELAHRLRRITEIYQRAAY</sequence>
<dbReference type="Pfam" id="PF02446">
    <property type="entry name" value="Glyco_hydro_77"/>
    <property type="match status" value="1"/>
</dbReference>
<keyword evidence="7 10" id="KW-0119">Carbohydrate metabolism</keyword>
<evidence type="ECO:0000256" key="9">
    <source>
        <dbReference type="ARBA" id="ARBA00031501"/>
    </source>
</evidence>
<evidence type="ECO:0000256" key="2">
    <source>
        <dbReference type="ARBA" id="ARBA00005684"/>
    </source>
</evidence>
<dbReference type="EMBL" id="JACOQK010000001">
    <property type="protein sequence ID" value="MBC5788545.1"/>
    <property type="molecule type" value="Genomic_DNA"/>
</dbReference>
<organism evidence="11 12">
    <name type="scientific">Clostridium facile</name>
    <dbReference type="NCBI Taxonomy" id="2763035"/>
    <lineage>
        <taxon>Bacteria</taxon>
        <taxon>Bacillati</taxon>
        <taxon>Bacillota</taxon>
        <taxon>Clostridia</taxon>
        <taxon>Eubacteriales</taxon>
        <taxon>Clostridiaceae</taxon>
        <taxon>Clostridium</taxon>
    </lineage>
</organism>
<dbReference type="PANTHER" id="PTHR32438">
    <property type="entry name" value="4-ALPHA-GLUCANOTRANSFERASE DPE1, CHLOROPLASTIC/AMYLOPLASTIC"/>
    <property type="match status" value="1"/>
</dbReference>
<keyword evidence="12" id="KW-1185">Reference proteome</keyword>
<comment type="caution">
    <text evidence="11">The sequence shown here is derived from an EMBL/GenBank/DDBJ whole genome shotgun (WGS) entry which is preliminary data.</text>
</comment>
<comment type="catalytic activity">
    <reaction evidence="1 10">
        <text>Transfers a segment of a (1-&gt;4)-alpha-D-glucan to a new position in an acceptor, which may be glucose or a (1-&gt;4)-alpha-D-glucan.</text>
        <dbReference type="EC" id="2.4.1.25"/>
    </reaction>
</comment>
<evidence type="ECO:0000256" key="7">
    <source>
        <dbReference type="ARBA" id="ARBA00023277"/>
    </source>
</evidence>
<dbReference type="Gene3D" id="3.20.20.80">
    <property type="entry name" value="Glycosidases"/>
    <property type="match status" value="1"/>
</dbReference>
<evidence type="ECO:0000313" key="11">
    <source>
        <dbReference type="EMBL" id="MBC5788545.1"/>
    </source>
</evidence>
<evidence type="ECO:0000256" key="8">
    <source>
        <dbReference type="ARBA" id="ARBA00031423"/>
    </source>
</evidence>
<keyword evidence="6 10" id="KW-0808">Transferase</keyword>
<dbReference type="RefSeq" id="WP_186997036.1">
    <property type="nucleotide sequence ID" value="NZ_JACOQK010000001.1"/>
</dbReference>
<dbReference type="SUPFAM" id="SSF51445">
    <property type="entry name" value="(Trans)glycosidases"/>
    <property type="match status" value="1"/>
</dbReference>
<evidence type="ECO:0000256" key="1">
    <source>
        <dbReference type="ARBA" id="ARBA00000439"/>
    </source>
</evidence>
<evidence type="ECO:0000256" key="4">
    <source>
        <dbReference type="ARBA" id="ARBA00020295"/>
    </source>
</evidence>
<dbReference type="InterPro" id="IPR017853">
    <property type="entry name" value="GH"/>
</dbReference>
<evidence type="ECO:0000256" key="10">
    <source>
        <dbReference type="RuleBase" id="RU361207"/>
    </source>
</evidence>
<name>A0ABR7ITT3_9CLOT</name>
<dbReference type="EC" id="2.4.1.25" evidence="3 10"/>
<reference evidence="11 12" key="1">
    <citation type="submission" date="2020-08" db="EMBL/GenBank/DDBJ databases">
        <title>Genome public.</title>
        <authorList>
            <person name="Liu C."/>
            <person name="Sun Q."/>
        </authorList>
    </citation>
    <scope>NUCLEOTIDE SEQUENCE [LARGE SCALE GENOMIC DNA]</scope>
    <source>
        <strain evidence="11 12">NSJ-27</strain>
    </source>
</reference>
<dbReference type="GO" id="GO:0004134">
    <property type="term" value="F:4-alpha-glucanotransferase activity"/>
    <property type="evidence" value="ECO:0007669"/>
    <property type="project" value="UniProtKB-EC"/>
</dbReference>
<evidence type="ECO:0000256" key="5">
    <source>
        <dbReference type="ARBA" id="ARBA00022676"/>
    </source>
</evidence>
<accession>A0ABR7ITT3</accession>
<dbReference type="NCBIfam" id="TIGR00217">
    <property type="entry name" value="malQ"/>
    <property type="match status" value="1"/>
</dbReference>
<protein>
    <recommendedName>
        <fullName evidence="4 10">4-alpha-glucanotransferase</fullName>
        <ecNumber evidence="3 10">2.4.1.25</ecNumber>
    </recommendedName>
    <alternativeName>
        <fullName evidence="8 10">Amylomaltase</fullName>
    </alternativeName>
    <alternativeName>
        <fullName evidence="9 10">Disproportionating enzyme</fullName>
    </alternativeName>
</protein>
<evidence type="ECO:0000313" key="12">
    <source>
        <dbReference type="Proteomes" id="UP000649151"/>
    </source>
</evidence>
<dbReference type="PANTHER" id="PTHR32438:SF5">
    <property type="entry name" value="4-ALPHA-GLUCANOTRANSFERASE DPE1, CHLOROPLASTIC_AMYLOPLASTIC"/>
    <property type="match status" value="1"/>
</dbReference>